<keyword evidence="4 5" id="KW-0131">Cell cycle</keyword>
<sequence length="477" mass="53022">MQQNSTTTVVVIDFGTSVIKGALAEKLADGQFDILYYADEPSDDCIKRGVIYNMEKAAQKAQSVISRLEKLYGKRITKVYSNIGGHTLRTVRHIESLAFDTPHEITKEDIETLYSQVESFSHDKYERLLIDSPQYFINSNYTTSPIGVQALKIDAKFQLIVANPQIRSNVENVVERKLNLELAGLPIAPLVLSKTFLNEDQKKLGCVLIDFGSGSTTICVFRNELLTGIRVIPLGAQNITKDIMAMHITESEAERIKKQDGSAIAEASDKSMIEVNAADKLSTKQISKYELCRFIEARTKEIIDNVVHHLKDMIKPDDIGGGIVVTGGGSEMRGFLERLDETLKMKVEVASALIPNHRQNTSYINNPKLHLLYAMIDYASEDCVERPFVEQTQQTAESLVQDNSYPEDDYINSREGEQQPLFSEDELPPPEEKPIDVIKAGGKGGSKKVSSKPSPKNSGAKGVVDKLLGWLIPVEED</sequence>
<proteinExistence type="inferred from homology"/>
<evidence type="ECO:0000259" key="8">
    <source>
        <dbReference type="SMART" id="SM00842"/>
    </source>
</evidence>
<dbReference type="GO" id="GO:0009898">
    <property type="term" value="C:cytoplasmic side of plasma membrane"/>
    <property type="evidence" value="ECO:0007669"/>
    <property type="project" value="UniProtKB-UniRule"/>
</dbReference>
<evidence type="ECO:0000256" key="2">
    <source>
        <dbReference type="ARBA" id="ARBA00022618"/>
    </source>
</evidence>
<dbReference type="GO" id="GO:0032153">
    <property type="term" value="C:cell division site"/>
    <property type="evidence" value="ECO:0007669"/>
    <property type="project" value="UniProtKB-UniRule"/>
</dbReference>
<dbReference type="InterPro" id="IPR020823">
    <property type="entry name" value="Cell_div_FtsA"/>
</dbReference>
<dbReference type="Proteomes" id="UP000030125">
    <property type="component" value="Unassembled WGS sequence"/>
</dbReference>
<dbReference type="InterPro" id="IPR050696">
    <property type="entry name" value="FtsA/MreB"/>
</dbReference>
<keyword evidence="10" id="KW-1185">Reference proteome</keyword>
<dbReference type="OrthoDB" id="9768127at2"/>
<dbReference type="HAMAP" id="MF_02033">
    <property type="entry name" value="FtsA"/>
    <property type="match status" value="1"/>
</dbReference>
<keyword evidence="1 5" id="KW-1003">Cell membrane</keyword>
<evidence type="ECO:0000256" key="6">
    <source>
        <dbReference type="PIRNR" id="PIRNR003101"/>
    </source>
</evidence>
<name>A0A0A2EWV2_PORCN</name>
<comment type="subunit">
    <text evidence="5">Self-interacts. Interacts with FtsZ.</text>
</comment>
<dbReference type="PANTHER" id="PTHR32432:SF4">
    <property type="entry name" value="CELL DIVISION PROTEIN FTSA"/>
    <property type="match status" value="1"/>
</dbReference>
<dbReference type="STRING" id="36874.HQ34_06350"/>
<evidence type="ECO:0000256" key="1">
    <source>
        <dbReference type="ARBA" id="ARBA00022475"/>
    </source>
</evidence>
<evidence type="ECO:0000256" key="5">
    <source>
        <dbReference type="HAMAP-Rule" id="MF_02033"/>
    </source>
</evidence>
<dbReference type="AlphaFoldDB" id="A0A0A2EWV2"/>
<dbReference type="PANTHER" id="PTHR32432">
    <property type="entry name" value="CELL DIVISION PROTEIN FTSA-RELATED"/>
    <property type="match status" value="1"/>
</dbReference>
<reference evidence="9 10" key="1">
    <citation type="submission" date="2014-08" db="EMBL/GenBank/DDBJ databases">
        <title>Porphyromonas cangingivalis strain:COT-109_OH1386 Genome sequencing.</title>
        <authorList>
            <person name="Wallis C."/>
            <person name="Deusch O."/>
            <person name="O'Flynn C."/>
            <person name="Davis I."/>
            <person name="Jospin G."/>
            <person name="Darling A.E."/>
            <person name="Coil D.A."/>
            <person name="Alexiev A."/>
            <person name="Horsfall A."/>
            <person name="Kirkwood N."/>
            <person name="Harris S."/>
            <person name="Eisen J.A."/>
        </authorList>
    </citation>
    <scope>NUCLEOTIDE SEQUENCE [LARGE SCALE GENOMIC DNA]</scope>
    <source>
        <strain evidence="10">COT-109 OH1386</strain>
    </source>
</reference>
<feature type="domain" description="SHS2" evidence="8">
    <location>
        <begin position="9"/>
        <end position="196"/>
    </location>
</feature>
<evidence type="ECO:0000256" key="3">
    <source>
        <dbReference type="ARBA" id="ARBA00023136"/>
    </source>
</evidence>
<dbReference type="SMART" id="SM00842">
    <property type="entry name" value="FtsA"/>
    <property type="match status" value="1"/>
</dbReference>
<evidence type="ECO:0000256" key="7">
    <source>
        <dbReference type="SAM" id="MobiDB-lite"/>
    </source>
</evidence>
<evidence type="ECO:0000313" key="10">
    <source>
        <dbReference type="Proteomes" id="UP000030125"/>
    </source>
</evidence>
<dbReference type="InterPro" id="IPR043129">
    <property type="entry name" value="ATPase_NBD"/>
</dbReference>
<gene>
    <name evidence="5" type="primary">ftsA</name>
    <name evidence="9" type="ORF">HQ35_03135</name>
</gene>
<keyword evidence="3 5" id="KW-0472">Membrane</keyword>
<dbReference type="RefSeq" id="WP_036851044.1">
    <property type="nucleotide sequence ID" value="NZ_JQJD01000014.1"/>
</dbReference>
<dbReference type="PIRSF" id="PIRSF003101">
    <property type="entry name" value="FtsA"/>
    <property type="match status" value="1"/>
</dbReference>
<dbReference type="GO" id="GO:0043093">
    <property type="term" value="P:FtsZ-dependent cytokinesis"/>
    <property type="evidence" value="ECO:0007669"/>
    <property type="project" value="UniProtKB-UniRule"/>
</dbReference>
<comment type="function">
    <text evidence="5 6">Cell division protein that is involved in the assembly of the Z ring. May serve as a membrane anchor for the Z ring.</text>
</comment>
<dbReference type="EMBL" id="JQJD01000014">
    <property type="protein sequence ID" value="KGN82005.1"/>
    <property type="molecule type" value="Genomic_DNA"/>
</dbReference>
<accession>A0A0A2EWV2</accession>
<comment type="caution">
    <text evidence="9">The sequence shown here is derived from an EMBL/GenBank/DDBJ whole genome shotgun (WGS) entry which is preliminary data.</text>
</comment>
<dbReference type="Gene3D" id="3.30.420.40">
    <property type="match status" value="1"/>
</dbReference>
<comment type="subcellular location">
    <subcellularLocation>
        <location evidence="5">Cell membrane</location>
        <topology evidence="5">Peripheral membrane protein</topology>
        <orientation evidence="5">Cytoplasmic side</orientation>
    </subcellularLocation>
    <text evidence="5">Localizes to the Z ring in an FtsZ-dependent manner. Targeted to the membrane through a conserved C-terminal amphipathic helix.</text>
</comment>
<organism evidence="9 10">
    <name type="scientific">Porphyromonas cangingivalis</name>
    <dbReference type="NCBI Taxonomy" id="36874"/>
    <lineage>
        <taxon>Bacteria</taxon>
        <taxon>Pseudomonadati</taxon>
        <taxon>Bacteroidota</taxon>
        <taxon>Bacteroidia</taxon>
        <taxon>Bacteroidales</taxon>
        <taxon>Porphyromonadaceae</taxon>
        <taxon>Porphyromonas</taxon>
    </lineage>
</organism>
<comment type="similarity">
    <text evidence="5 6">Belongs to the FtsA/MreB family.</text>
</comment>
<evidence type="ECO:0000313" key="9">
    <source>
        <dbReference type="EMBL" id="KGN82005.1"/>
    </source>
</evidence>
<feature type="region of interest" description="Disordered" evidence="7">
    <location>
        <begin position="417"/>
        <end position="461"/>
    </location>
</feature>
<dbReference type="Pfam" id="PF14450">
    <property type="entry name" value="FtsA"/>
    <property type="match status" value="1"/>
</dbReference>
<protein>
    <recommendedName>
        <fullName evidence="5 6">Cell division protein FtsA</fullName>
    </recommendedName>
</protein>
<dbReference type="InterPro" id="IPR003494">
    <property type="entry name" value="SHS2_FtsA"/>
</dbReference>
<dbReference type="eggNOG" id="COG0849">
    <property type="taxonomic scope" value="Bacteria"/>
</dbReference>
<dbReference type="NCBIfam" id="TIGR01174">
    <property type="entry name" value="ftsA"/>
    <property type="match status" value="1"/>
</dbReference>
<evidence type="ECO:0000256" key="4">
    <source>
        <dbReference type="ARBA" id="ARBA00023306"/>
    </source>
</evidence>
<dbReference type="SUPFAM" id="SSF53067">
    <property type="entry name" value="Actin-like ATPase domain"/>
    <property type="match status" value="2"/>
</dbReference>
<keyword evidence="2 5" id="KW-0132">Cell division</keyword>